<protein>
    <submittedName>
        <fullName evidence="2">DUF397 domain-containing protein</fullName>
    </submittedName>
</protein>
<dbReference type="Proteomes" id="UP001501710">
    <property type="component" value="Unassembled WGS sequence"/>
</dbReference>
<dbReference type="EMBL" id="BAABAS010000006">
    <property type="protein sequence ID" value="GAA4231692.1"/>
    <property type="molecule type" value="Genomic_DNA"/>
</dbReference>
<evidence type="ECO:0000313" key="3">
    <source>
        <dbReference type="Proteomes" id="UP001501710"/>
    </source>
</evidence>
<keyword evidence="3" id="KW-1185">Reference proteome</keyword>
<gene>
    <name evidence="2" type="ORF">GCM10022254_29600</name>
</gene>
<organism evidence="2 3">
    <name type="scientific">Actinomadura meridiana</name>
    <dbReference type="NCBI Taxonomy" id="559626"/>
    <lineage>
        <taxon>Bacteria</taxon>
        <taxon>Bacillati</taxon>
        <taxon>Actinomycetota</taxon>
        <taxon>Actinomycetes</taxon>
        <taxon>Streptosporangiales</taxon>
        <taxon>Thermomonosporaceae</taxon>
        <taxon>Actinomadura</taxon>
    </lineage>
</organism>
<feature type="domain" description="DUF397" evidence="1">
    <location>
        <begin position="3"/>
        <end position="56"/>
    </location>
</feature>
<name>A0ABP8C0X9_9ACTN</name>
<accession>A0ABP8C0X9</accession>
<dbReference type="RefSeq" id="WP_344896099.1">
    <property type="nucleotide sequence ID" value="NZ_BAABAS010000006.1"/>
</dbReference>
<reference evidence="3" key="1">
    <citation type="journal article" date="2019" name="Int. J. Syst. Evol. Microbiol.">
        <title>The Global Catalogue of Microorganisms (GCM) 10K type strain sequencing project: providing services to taxonomists for standard genome sequencing and annotation.</title>
        <authorList>
            <consortium name="The Broad Institute Genomics Platform"/>
            <consortium name="The Broad Institute Genome Sequencing Center for Infectious Disease"/>
            <person name="Wu L."/>
            <person name="Ma J."/>
        </authorList>
    </citation>
    <scope>NUCLEOTIDE SEQUENCE [LARGE SCALE GENOMIC DNA]</scope>
    <source>
        <strain evidence="3">JCM 17440</strain>
    </source>
</reference>
<evidence type="ECO:0000259" key="1">
    <source>
        <dbReference type="Pfam" id="PF04149"/>
    </source>
</evidence>
<dbReference type="InterPro" id="IPR007278">
    <property type="entry name" value="DUF397"/>
</dbReference>
<sequence length="62" mass="6796">MSLVWRKSSRSNTQGNECVEVADMGESVGLRDSKSPESGHLALTPEAFATLLAHVKRDELRP</sequence>
<dbReference type="Pfam" id="PF04149">
    <property type="entry name" value="DUF397"/>
    <property type="match status" value="1"/>
</dbReference>
<proteinExistence type="predicted"/>
<evidence type="ECO:0000313" key="2">
    <source>
        <dbReference type="EMBL" id="GAA4231692.1"/>
    </source>
</evidence>
<comment type="caution">
    <text evidence="2">The sequence shown here is derived from an EMBL/GenBank/DDBJ whole genome shotgun (WGS) entry which is preliminary data.</text>
</comment>